<gene>
    <name evidence="1" type="ORF">AYI68_g5412</name>
</gene>
<sequence>MSAGAPAQKVDTQRSGTQVQSLWQANGTPPFHSFSSFPSFDAIKVFQIPPHLHSKYQMGFQRFEFRHLNIQIFKEIGFAKPDEFEAI</sequence>
<protein>
    <submittedName>
        <fullName evidence="1">Uncharacterized protein</fullName>
    </submittedName>
</protein>
<keyword evidence="2" id="KW-1185">Reference proteome</keyword>
<comment type="caution">
    <text evidence="1">The sequence shown here is derived from an EMBL/GenBank/DDBJ whole genome shotgun (WGS) entry which is preliminary data.</text>
</comment>
<evidence type="ECO:0000313" key="1">
    <source>
        <dbReference type="EMBL" id="OLY80490.1"/>
    </source>
</evidence>
<dbReference type="EMBL" id="LSSL01003431">
    <property type="protein sequence ID" value="OLY80490.1"/>
    <property type="molecule type" value="Genomic_DNA"/>
</dbReference>
<reference evidence="1 2" key="1">
    <citation type="journal article" date="2016" name="Mol. Biol. Evol.">
        <title>Genome-Wide Survey of Gut Fungi (Harpellales) Reveals the First Horizontally Transferred Ubiquitin Gene from a Mosquito Host.</title>
        <authorList>
            <person name="Wang Y."/>
            <person name="White M.M."/>
            <person name="Kvist S."/>
            <person name="Moncalvo J.M."/>
        </authorList>
    </citation>
    <scope>NUCLEOTIDE SEQUENCE [LARGE SCALE GENOMIC DNA]</scope>
    <source>
        <strain evidence="1 2">ALG-7-W6</strain>
    </source>
</reference>
<dbReference type="Proteomes" id="UP000187455">
    <property type="component" value="Unassembled WGS sequence"/>
</dbReference>
<dbReference type="AlphaFoldDB" id="A0A1R0GUC2"/>
<name>A0A1R0GUC2_9FUNG</name>
<proteinExistence type="predicted"/>
<evidence type="ECO:0000313" key="2">
    <source>
        <dbReference type="Proteomes" id="UP000187455"/>
    </source>
</evidence>
<organism evidence="1 2">
    <name type="scientific">Smittium mucronatum</name>
    <dbReference type="NCBI Taxonomy" id="133383"/>
    <lineage>
        <taxon>Eukaryota</taxon>
        <taxon>Fungi</taxon>
        <taxon>Fungi incertae sedis</taxon>
        <taxon>Zoopagomycota</taxon>
        <taxon>Kickxellomycotina</taxon>
        <taxon>Harpellomycetes</taxon>
        <taxon>Harpellales</taxon>
        <taxon>Legeriomycetaceae</taxon>
        <taxon>Smittium</taxon>
    </lineage>
</organism>
<accession>A0A1R0GUC2</accession>